<organism evidence="13 14">
    <name type="scientific">Clavelina lepadiformis</name>
    <name type="common">Light-bulb sea squirt</name>
    <name type="synonym">Ascidia lepadiformis</name>
    <dbReference type="NCBI Taxonomy" id="159417"/>
    <lineage>
        <taxon>Eukaryota</taxon>
        <taxon>Metazoa</taxon>
        <taxon>Chordata</taxon>
        <taxon>Tunicata</taxon>
        <taxon>Ascidiacea</taxon>
        <taxon>Aplousobranchia</taxon>
        <taxon>Clavelinidae</taxon>
        <taxon>Clavelina</taxon>
    </lineage>
</organism>
<dbReference type="Pfam" id="PF17791">
    <property type="entry name" value="MG3"/>
    <property type="match status" value="1"/>
</dbReference>
<dbReference type="Gene3D" id="2.60.120.1540">
    <property type="match status" value="1"/>
</dbReference>
<keyword evidence="3" id="KW-0964">Secreted</keyword>
<dbReference type="Pfam" id="PF00207">
    <property type="entry name" value="A2M"/>
    <property type="match status" value="1"/>
</dbReference>
<keyword evidence="6" id="KW-0722">Serine protease inhibitor</keyword>
<dbReference type="Pfam" id="PF07703">
    <property type="entry name" value="A2M_BRD"/>
    <property type="match status" value="1"/>
</dbReference>
<dbReference type="InterPro" id="IPR013783">
    <property type="entry name" value="Ig-like_fold"/>
</dbReference>
<proteinExistence type="inferred from homology"/>
<dbReference type="SUPFAM" id="SSF48239">
    <property type="entry name" value="Terpenoid cyclases/Protein prenyltransferases"/>
    <property type="match status" value="1"/>
</dbReference>
<dbReference type="InterPro" id="IPR041813">
    <property type="entry name" value="A2M_TED"/>
</dbReference>
<dbReference type="Gene3D" id="2.60.40.1940">
    <property type="match status" value="1"/>
</dbReference>
<name>A0ABP0FQV6_CLALP</name>
<dbReference type="SMART" id="SM01360">
    <property type="entry name" value="A2M"/>
    <property type="match status" value="1"/>
</dbReference>
<dbReference type="InterPro" id="IPR009048">
    <property type="entry name" value="A-macroglobulin_rcpt-bd"/>
</dbReference>
<evidence type="ECO:0000259" key="10">
    <source>
        <dbReference type="SMART" id="SM01359"/>
    </source>
</evidence>
<dbReference type="SUPFAM" id="SSF49410">
    <property type="entry name" value="Alpha-macroglobulin receptor domain"/>
    <property type="match status" value="1"/>
</dbReference>
<evidence type="ECO:0000256" key="3">
    <source>
        <dbReference type="ARBA" id="ARBA00022525"/>
    </source>
</evidence>
<dbReference type="InterPro" id="IPR002890">
    <property type="entry name" value="MG2"/>
</dbReference>
<evidence type="ECO:0000259" key="11">
    <source>
        <dbReference type="SMART" id="SM01360"/>
    </source>
</evidence>
<dbReference type="Gene3D" id="3.30.60.30">
    <property type="match status" value="1"/>
</dbReference>
<dbReference type="CDD" id="cd02897">
    <property type="entry name" value="A2M_2"/>
    <property type="match status" value="1"/>
</dbReference>
<keyword evidence="8" id="KW-0325">Glycoprotein</keyword>
<keyword evidence="14" id="KW-1185">Reference proteome</keyword>
<dbReference type="InterPro" id="IPR001599">
    <property type="entry name" value="Macroglobln_a2"/>
</dbReference>
<dbReference type="Gene3D" id="6.20.50.160">
    <property type="match status" value="1"/>
</dbReference>
<evidence type="ECO:0000259" key="9">
    <source>
        <dbReference type="SMART" id="SM00280"/>
    </source>
</evidence>
<dbReference type="Pfam" id="PF12248">
    <property type="entry name" value="Methyltransf_FA"/>
    <property type="match status" value="1"/>
</dbReference>
<dbReference type="CDD" id="cd00104">
    <property type="entry name" value="KAZAL_FS"/>
    <property type="match status" value="1"/>
</dbReference>
<dbReference type="Proteomes" id="UP001642483">
    <property type="component" value="Unassembled WGS sequence"/>
</dbReference>
<dbReference type="InterPro" id="IPR002350">
    <property type="entry name" value="Kazal_dom"/>
</dbReference>
<dbReference type="InterPro" id="IPR008930">
    <property type="entry name" value="Terpenoid_cyclase/PrenylTrfase"/>
</dbReference>
<evidence type="ECO:0000259" key="12">
    <source>
        <dbReference type="SMART" id="SM01361"/>
    </source>
</evidence>
<dbReference type="InterPro" id="IPR022041">
    <property type="entry name" value="Methyltransf_FA"/>
</dbReference>
<evidence type="ECO:0000313" key="13">
    <source>
        <dbReference type="EMBL" id="CAK8682027.1"/>
    </source>
</evidence>
<evidence type="ECO:0000256" key="7">
    <source>
        <dbReference type="ARBA" id="ARBA00023157"/>
    </source>
</evidence>
<evidence type="ECO:0000256" key="1">
    <source>
        <dbReference type="ARBA" id="ARBA00004613"/>
    </source>
</evidence>
<dbReference type="Gene3D" id="2.60.40.10">
    <property type="entry name" value="Immunoglobulins"/>
    <property type="match status" value="2"/>
</dbReference>
<dbReference type="Pfam" id="PF07678">
    <property type="entry name" value="TED_complement"/>
    <property type="match status" value="1"/>
</dbReference>
<dbReference type="PROSITE" id="PS00477">
    <property type="entry name" value="ALPHA_2_MACROGLOBULIN"/>
    <property type="match status" value="1"/>
</dbReference>
<dbReference type="Gene3D" id="2.60.40.690">
    <property type="entry name" value="Alpha-macroglobulin, receptor-binding domain"/>
    <property type="match status" value="1"/>
</dbReference>
<dbReference type="PANTHER" id="PTHR11412">
    <property type="entry name" value="MACROGLOBULIN / COMPLEMENT"/>
    <property type="match status" value="1"/>
</dbReference>
<dbReference type="Pfam" id="PF01835">
    <property type="entry name" value="MG2"/>
    <property type="match status" value="1"/>
</dbReference>
<comment type="subcellular location">
    <subcellularLocation>
        <location evidence="1">Secreted</location>
    </subcellularLocation>
</comment>
<feature type="domain" description="Kazal-like" evidence="9">
    <location>
        <begin position="1681"/>
        <end position="1724"/>
    </location>
</feature>
<keyword evidence="7" id="KW-1015">Disulfide bond</keyword>
<dbReference type="InterPro" id="IPR011626">
    <property type="entry name" value="Alpha-macroglobulin_TED"/>
</dbReference>
<feature type="domain" description="Alpha-2-macroglobulin" evidence="11">
    <location>
        <begin position="750"/>
        <end position="840"/>
    </location>
</feature>
<evidence type="ECO:0000256" key="4">
    <source>
        <dbReference type="ARBA" id="ARBA00022690"/>
    </source>
</evidence>
<dbReference type="SUPFAM" id="SSF100895">
    <property type="entry name" value="Kazal-type serine protease inhibitors"/>
    <property type="match status" value="1"/>
</dbReference>
<evidence type="ECO:0000256" key="2">
    <source>
        <dbReference type="ARBA" id="ARBA00010952"/>
    </source>
</evidence>
<feature type="domain" description="Alpha-2-macroglobulin bait region" evidence="10">
    <location>
        <begin position="459"/>
        <end position="630"/>
    </location>
</feature>
<dbReference type="SMART" id="SM01359">
    <property type="entry name" value="A2M_N_2"/>
    <property type="match status" value="1"/>
</dbReference>
<dbReference type="Pfam" id="PF07677">
    <property type="entry name" value="A2M_recep"/>
    <property type="match status" value="1"/>
</dbReference>
<dbReference type="InterPro" id="IPR019742">
    <property type="entry name" value="MacrogloblnA2_CS"/>
</dbReference>
<dbReference type="InterPro" id="IPR014756">
    <property type="entry name" value="Ig_E-set"/>
</dbReference>
<dbReference type="InterPro" id="IPR011625">
    <property type="entry name" value="A2M_N_BRD"/>
</dbReference>
<dbReference type="Gene3D" id="2.20.130.20">
    <property type="match status" value="1"/>
</dbReference>
<dbReference type="Gene3D" id="1.50.10.20">
    <property type="match status" value="1"/>
</dbReference>
<dbReference type="Pfam" id="PF17789">
    <property type="entry name" value="MG4"/>
    <property type="match status" value="1"/>
</dbReference>
<comment type="caution">
    <text evidence="13">The sequence shown here is derived from an EMBL/GenBank/DDBJ whole genome shotgun (WGS) entry which is preliminary data.</text>
</comment>
<evidence type="ECO:0000256" key="8">
    <source>
        <dbReference type="ARBA" id="ARBA00023180"/>
    </source>
</evidence>
<dbReference type="InterPro" id="IPR040839">
    <property type="entry name" value="MG4"/>
</dbReference>
<keyword evidence="5" id="KW-0732">Signal</keyword>
<evidence type="ECO:0008006" key="15">
    <source>
        <dbReference type="Google" id="ProtNLM"/>
    </source>
</evidence>
<evidence type="ECO:0000256" key="6">
    <source>
        <dbReference type="ARBA" id="ARBA00022900"/>
    </source>
</evidence>
<dbReference type="PANTHER" id="PTHR11412:SF139">
    <property type="entry name" value="C3 AND PZP-LIKE ALPHA-2-MACROGLOBULIN DOMAIN-CONTAINING PROTEIN 8"/>
    <property type="match status" value="1"/>
</dbReference>
<sequence>MNIVVNCRVMDRILWIFCVFLLQAVACVLCFPQSGYILTSPSVFRAGVEHVINVRMFNHVSAVRVNVKLVDLRENIITSVSGEVAGSGSLTLKVPTGHEGKAHLKVCGNCHLNTGFHFSNSTSVTVLNKGASAFIQTDKPVYKPSQTVFANIFMVNRDLKPIRENVTAYVMAPNDVRMMQWKDLTSICCGVVNISFPLSDQPILGEWKIFAEVQGYSYNTTFEIQKYVLPKFDVSITTPPFFRNECEDVIVSANYVFGKPVVGRLEMNMTVHGVGYSKTRFLDIGTPIIQDMSINGEARTKVCLSHLLPEDLNFHFRGSLNIFAKVISEDGNEFVAFDDSTSVSRHLVDIEFTEDTREHFKPGIPFNGKIRASYLDGSPASEVTILLNVEANSENYFRQQIVSNGDGLVTFTVPGLPKSTRVVWIEARIMSVHGERPTDHYLSIHRSLRGWFSPTNCHLLAQGPEGTLTAGEQAQVLIKSSCPCNFTIVYEILSRGNIAQSGSKRVDSGNSVVLDSRRRRAVEAFGDGPIELPSSEDEVMDNHVCQTSLTIDVIPEMSPMARMLVYYVKDDGEGVADSIHLPVKPKLTNEVRVVTSEDQTTPGSEVNLQVTSDPGSCVCLVMVDRSVHLMKPEYMVSPENIFEELETYDLNNLPYEQENAWWRLSRSKRSANMWWNSANSRDAKYAFLESGLVVMTDVVSLNYKASTQLFSHLLTQSMNQAIRSRDEDANEFRSHRHRSPRRKRTFFPETWLWSCFNVSSTGEKNFTVKVPDSITTWQADAVSLHPQSGIGIADAEQLRSFKSFFVDFTLPYSVIRGEEVRIPLTAYNYMDVCAEVSLITLLPPGVSFRHRGSNRLLRTLCVNAQTTETTNVILRFDHLGEQNVSASADAIVGTTSCCHGNFGQRRTVGNDFVTKSVLVEPEGIKREYTHSVYFCPNERINISTPSSYTFQFVRLPVVKTGFNFLAKASNNVHIILSEEDHASSSSYEIVLGGSNNQRSWISRNFQHLVTAATDQILCEDEYRSFWITWTNGNIQVGTGRNQGTDSRFMQWRAPSDTETFKVNYVGFATSEGSSGEFRLWRKEGSNDSFSEIFQLSIPANTVPMSARAVASMIGDVMGPTLTNLNNILDLPFGCGEQNLANFAPNVYILKYLQSTKQLKQSTYYEALQHLQTGYQRQLTYKRSDGSYSAFGDRDSSGSMWLTSFVLKLFSQAKDFIYIDPNELHEAKEWIVSWQQRNGAFPAVGKIWNKDIQAGVDSDVALTAYVTIALLESGLERDGEEIAVMKAKEFLELGVHQPTDSYTAALSAYALTLLGSDFASQALKRLVDKALVDGSHTHWSLKELNFMENAMFGFGDSMKQTVVSAEVEMTSYALLTFVQLHNMSASLPIVKWLSQQRNALGGFSSTQDTCLALQGLSEYAIFSFIGGVNLNVNLASTNLDYERNFVLKNENSEILQTAKIPTLPTTMFVEASGEGCALLQIDVTYNIPDPDSQKAFYIQVRHHALPDVIPHRRRRQSGDIISGTLRHSDDVRYQMEACVRWLHDGSSNMAVLEFNLLTGFRADLESIERMLQSNTINLKRYEISGRSILFYFDEIQSTCRTCVRFVAIKEFDTGRVKPQPVKIYDYYEPGFESEFMYSPSASMMESLCENATDCSSATHAEEYEADCRSSILGCGEEYSECHCSHDCGFEGPPACGSNGVLYINRCRMEAAACELNLRVEEREATFCDSALPGGDEINDLEPELPELSPTDDGQYYYAESDFGSYYSEDNDNGDEVVHPALVMPDNLFGDA</sequence>
<protein>
    <recommendedName>
        <fullName evidence="15">C3 and PZP-like alpha-2-macroglobulin domain-containing protein 8</fullName>
    </recommendedName>
</protein>
<dbReference type="SMART" id="SM01419">
    <property type="entry name" value="Thiol-ester_cl"/>
    <property type="match status" value="1"/>
</dbReference>
<dbReference type="InterPro" id="IPR047565">
    <property type="entry name" value="Alpha-macroglob_thiol-ester_cl"/>
</dbReference>
<comment type="similarity">
    <text evidence="2">Belongs to the protease inhibitor I39 (alpha-2-macroglobulin) family.</text>
</comment>
<keyword evidence="4" id="KW-0646">Protease inhibitor</keyword>
<dbReference type="SMART" id="SM00280">
    <property type="entry name" value="KAZAL"/>
    <property type="match status" value="1"/>
</dbReference>
<dbReference type="Gene3D" id="2.60.40.1930">
    <property type="match status" value="2"/>
</dbReference>
<dbReference type="InterPro" id="IPR036595">
    <property type="entry name" value="A-macroglobulin_rcpt-bd_sf"/>
</dbReference>
<dbReference type="InterPro" id="IPR050473">
    <property type="entry name" value="A2M/Complement_sys"/>
</dbReference>
<evidence type="ECO:0000313" key="14">
    <source>
        <dbReference type="Proteomes" id="UP001642483"/>
    </source>
</evidence>
<reference evidence="13 14" key="1">
    <citation type="submission" date="2024-02" db="EMBL/GenBank/DDBJ databases">
        <authorList>
            <person name="Daric V."/>
            <person name="Darras S."/>
        </authorList>
    </citation>
    <scope>NUCLEOTIDE SEQUENCE [LARGE SCALE GENOMIC DNA]</scope>
</reference>
<dbReference type="InterPro" id="IPR041555">
    <property type="entry name" value="MG3"/>
</dbReference>
<dbReference type="InterPro" id="IPR036058">
    <property type="entry name" value="Kazal_dom_sf"/>
</dbReference>
<dbReference type="SUPFAM" id="SSF81296">
    <property type="entry name" value="E set domains"/>
    <property type="match status" value="1"/>
</dbReference>
<feature type="domain" description="Alpha-macroglobulin receptor-binding" evidence="12">
    <location>
        <begin position="1546"/>
        <end position="1636"/>
    </location>
</feature>
<dbReference type="SMART" id="SM01361">
    <property type="entry name" value="A2M_recep"/>
    <property type="match status" value="1"/>
</dbReference>
<dbReference type="EMBL" id="CAWYQH010000090">
    <property type="protein sequence ID" value="CAK8682027.1"/>
    <property type="molecule type" value="Genomic_DNA"/>
</dbReference>
<gene>
    <name evidence="13" type="ORF">CVLEPA_LOCUS12248</name>
</gene>
<evidence type="ECO:0000256" key="5">
    <source>
        <dbReference type="ARBA" id="ARBA00022729"/>
    </source>
</evidence>
<dbReference type="Pfam" id="PF07648">
    <property type="entry name" value="Kazal_2"/>
    <property type="match status" value="1"/>
</dbReference>
<accession>A0ABP0FQV6</accession>